<dbReference type="EMBL" id="MLJW01001337">
    <property type="protein sequence ID" value="OIQ78780.1"/>
    <property type="molecule type" value="Genomic_DNA"/>
</dbReference>
<dbReference type="Gene3D" id="3.90.76.10">
    <property type="entry name" value="Dipeptide-binding Protein, Domain 1"/>
    <property type="match status" value="1"/>
</dbReference>
<dbReference type="PIRSF" id="PIRSF002741">
    <property type="entry name" value="MppA"/>
    <property type="match status" value="1"/>
</dbReference>
<protein>
    <submittedName>
        <fullName evidence="3">Periplasmic dipeptide transport protein</fullName>
    </submittedName>
</protein>
<dbReference type="Pfam" id="PF00496">
    <property type="entry name" value="SBP_bac_5"/>
    <property type="match status" value="1"/>
</dbReference>
<dbReference type="SUPFAM" id="SSF53850">
    <property type="entry name" value="Periplasmic binding protein-like II"/>
    <property type="match status" value="1"/>
</dbReference>
<dbReference type="GO" id="GO:0042938">
    <property type="term" value="P:dipeptide transport"/>
    <property type="evidence" value="ECO:0007669"/>
    <property type="project" value="TreeGrafter"/>
</dbReference>
<proteinExistence type="predicted"/>
<accession>A0A1J5QFK6</accession>
<dbReference type="PANTHER" id="PTHR30290:SF38">
    <property type="entry name" value="D,D-DIPEPTIDE-BINDING PERIPLASMIC PROTEIN DDPA-RELATED"/>
    <property type="match status" value="1"/>
</dbReference>
<sequence length="551" mass="60953">MGDNVGDDAANMRGRWRAAAARMALPALLLALLAASTAPLAAAAHTLVFCSEGNPSGMQPALQVDGTTFDASSRTIYDRLLDFKPGTDEITPALATAWQVSADGLVYTLQLRRGVRFQRNFGFVPTREFDADDVVFTFARMADARHPYHAVSGGAYPYYAGMELPRLLRAVRRVDAHTVRFELSQPNAAFLADLTMDFASIVSAEYAAQLLAEDRAQDFDLKPVGTGPFELVAWEPGAQLRYRAFADHWRGRPAIDRLVFAITPDASVRWARLRAGECHLMAMPNPSDLRSIESTPGIAVQRKPGMNIAYLAFNTERGPLRDRRVRRALALAIDRDALVSAVYQGAAVVAHGPLPPTLWAYDPTLRLPRFDPVAARRMLADAGYPKGFSLTLWAFPNSRPYLPSARRAAEMIQADWERVGVHASIKTYEWAEYLRRVGRGEHDAALYGWSGDNGDPDNFLGTLLSCGGVHTPQNIAEYCDRNYQELIDGALTRSDRATRRALYAQAQRRFVDDLPWLPLAHAQIVVPMSTRVRGYTIPVVDVHEFGRVGVD</sequence>
<dbReference type="CDD" id="cd08493">
    <property type="entry name" value="PBP2_DppA_like"/>
    <property type="match status" value="1"/>
</dbReference>
<dbReference type="GO" id="GO:0030288">
    <property type="term" value="C:outer membrane-bounded periplasmic space"/>
    <property type="evidence" value="ECO:0007669"/>
    <property type="project" value="TreeGrafter"/>
</dbReference>
<name>A0A1J5QFK6_9ZZZZ</name>
<dbReference type="InterPro" id="IPR030678">
    <property type="entry name" value="Peptide/Ni-bd"/>
</dbReference>
<feature type="domain" description="Solute-binding protein family 5" evidence="2">
    <location>
        <begin position="89"/>
        <end position="468"/>
    </location>
</feature>
<dbReference type="GO" id="GO:0043190">
    <property type="term" value="C:ATP-binding cassette (ABC) transporter complex"/>
    <property type="evidence" value="ECO:0007669"/>
    <property type="project" value="InterPro"/>
</dbReference>
<dbReference type="Gene3D" id="3.40.190.10">
    <property type="entry name" value="Periplasmic binding protein-like II"/>
    <property type="match status" value="1"/>
</dbReference>
<evidence type="ECO:0000313" key="3">
    <source>
        <dbReference type="EMBL" id="OIQ78780.1"/>
    </source>
</evidence>
<dbReference type="InterPro" id="IPR000914">
    <property type="entry name" value="SBP_5_dom"/>
</dbReference>
<dbReference type="InterPro" id="IPR039424">
    <property type="entry name" value="SBP_5"/>
</dbReference>
<evidence type="ECO:0000256" key="1">
    <source>
        <dbReference type="ARBA" id="ARBA00022729"/>
    </source>
</evidence>
<reference evidence="3" key="1">
    <citation type="submission" date="2016-10" db="EMBL/GenBank/DDBJ databases">
        <title>Sequence of Gallionella enrichment culture.</title>
        <authorList>
            <person name="Poehlein A."/>
            <person name="Muehling M."/>
            <person name="Daniel R."/>
        </authorList>
    </citation>
    <scope>NUCLEOTIDE SEQUENCE</scope>
</reference>
<organism evidence="3">
    <name type="scientific">mine drainage metagenome</name>
    <dbReference type="NCBI Taxonomy" id="410659"/>
    <lineage>
        <taxon>unclassified sequences</taxon>
        <taxon>metagenomes</taxon>
        <taxon>ecological metagenomes</taxon>
    </lineage>
</organism>
<keyword evidence="1" id="KW-0732">Signal</keyword>
<gene>
    <name evidence="3" type="primary">dppA_2</name>
    <name evidence="3" type="ORF">GALL_395110</name>
</gene>
<comment type="caution">
    <text evidence="3">The sequence shown here is derived from an EMBL/GenBank/DDBJ whole genome shotgun (WGS) entry which is preliminary data.</text>
</comment>
<evidence type="ECO:0000259" key="2">
    <source>
        <dbReference type="Pfam" id="PF00496"/>
    </source>
</evidence>
<dbReference type="PANTHER" id="PTHR30290">
    <property type="entry name" value="PERIPLASMIC BINDING COMPONENT OF ABC TRANSPORTER"/>
    <property type="match status" value="1"/>
</dbReference>
<dbReference type="AlphaFoldDB" id="A0A1J5QFK6"/>
<dbReference type="GO" id="GO:1904680">
    <property type="term" value="F:peptide transmembrane transporter activity"/>
    <property type="evidence" value="ECO:0007669"/>
    <property type="project" value="TreeGrafter"/>
</dbReference>
<dbReference type="Gene3D" id="3.10.105.10">
    <property type="entry name" value="Dipeptide-binding Protein, Domain 3"/>
    <property type="match status" value="1"/>
</dbReference>